<sequence length="79" mass="9046">MLVEKYETENHPLEPAKPLQFLQYLMEERGMNEADLLNILGLKEGDQEVNAILRGDCNINAEQAEVLGKYFHVPSKLFV</sequence>
<dbReference type="SUPFAM" id="SSF47413">
    <property type="entry name" value="lambda repressor-like DNA-binding domains"/>
    <property type="match status" value="1"/>
</dbReference>
<keyword evidence="2" id="KW-1185">Reference proteome</keyword>
<evidence type="ECO:0000313" key="2">
    <source>
        <dbReference type="Proteomes" id="UP001211711"/>
    </source>
</evidence>
<gene>
    <name evidence="1" type="ORF">PN497_10645</name>
</gene>
<evidence type="ECO:0000313" key="1">
    <source>
        <dbReference type="EMBL" id="MDB9441815.1"/>
    </source>
</evidence>
<dbReference type="InterPro" id="IPR010982">
    <property type="entry name" value="Lambda_DNA-bd_dom_sf"/>
</dbReference>
<accession>A0ABT4ZQY3</accession>
<organism evidence="1 2">
    <name type="scientific">Sphaerospermopsis kisseleviana CS-549</name>
    <dbReference type="NCBI Taxonomy" id="3021783"/>
    <lineage>
        <taxon>Bacteria</taxon>
        <taxon>Bacillati</taxon>
        <taxon>Cyanobacteriota</taxon>
        <taxon>Cyanophyceae</taxon>
        <taxon>Nostocales</taxon>
        <taxon>Aphanizomenonaceae</taxon>
        <taxon>Sphaerospermopsis</taxon>
        <taxon>Sphaerospermopsis kisseleviana</taxon>
    </lineage>
</organism>
<comment type="caution">
    <text evidence="1">The sequence shown here is derived from an EMBL/GenBank/DDBJ whole genome shotgun (WGS) entry which is preliminary data.</text>
</comment>
<reference evidence="1 2" key="1">
    <citation type="submission" date="2023-01" db="EMBL/GenBank/DDBJ databases">
        <title>Genomes from the Australian National Cyanobacteria Reference Collection.</title>
        <authorList>
            <person name="Willis A."/>
            <person name="Lee E.M.F."/>
        </authorList>
    </citation>
    <scope>NUCLEOTIDE SEQUENCE [LARGE SCALE GENOMIC DNA]</scope>
    <source>
        <strain evidence="1 2">CS-549</strain>
    </source>
</reference>
<protein>
    <recommendedName>
        <fullName evidence="3">HTH cro/C1-type domain-containing protein</fullName>
    </recommendedName>
</protein>
<dbReference type="EMBL" id="JAQMTI010000122">
    <property type="protein sequence ID" value="MDB9441815.1"/>
    <property type="molecule type" value="Genomic_DNA"/>
</dbReference>
<evidence type="ECO:0008006" key="3">
    <source>
        <dbReference type="Google" id="ProtNLM"/>
    </source>
</evidence>
<dbReference type="RefSeq" id="WP_096566842.1">
    <property type="nucleotide sequence ID" value="NZ_JAQMTI010000122.1"/>
</dbReference>
<dbReference type="Proteomes" id="UP001211711">
    <property type="component" value="Unassembled WGS sequence"/>
</dbReference>
<name>A0ABT4ZQY3_9CYAN</name>
<dbReference type="Gene3D" id="1.10.260.40">
    <property type="entry name" value="lambda repressor-like DNA-binding domains"/>
    <property type="match status" value="1"/>
</dbReference>
<proteinExistence type="predicted"/>